<protein>
    <submittedName>
        <fullName evidence="2">Uncharacterized protein</fullName>
    </submittedName>
</protein>
<evidence type="ECO:0000256" key="1">
    <source>
        <dbReference type="SAM" id="MobiDB-lite"/>
    </source>
</evidence>
<accession>A0A6M5YTA7</accession>
<dbReference type="Proteomes" id="UP000503447">
    <property type="component" value="Chromosome"/>
</dbReference>
<dbReference type="EMBL" id="CP053452">
    <property type="protein sequence ID" value="QJW97228.1"/>
    <property type="molecule type" value="Genomic_DNA"/>
</dbReference>
<gene>
    <name evidence="2" type="ORF">FTUN_4797</name>
</gene>
<dbReference type="AlphaFoldDB" id="A0A6M5YTA7"/>
<dbReference type="KEGG" id="ftj:FTUN_4797"/>
<proteinExistence type="predicted"/>
<feature type="compositionally biased region" description="Basic and acidic residues" evidence="1">
    <location>
        <begin position="1"/>
        <end position="25"/>
    </location>
</feature>
<organism evidence="2 3">
    <name type="scientific">Frigoriglobus tundricola</name>
    <dbReference type="NCBI Taxonomy" id="2774151"/>
    <lineage>
        <taxon>Bacteria</taxon>
        <taxon>Pseudomonadati</taxon>
        <taxon>Planctomycetota</taxon>
        <taxon>Planctomycetia</taxon>
        <taxon>Gemmatales</taxon>
        <taxon>Gemmataceae</taxon>
        <taxon>Frigoriglobus</taxon>
    </lineage>
</organism>
<evidence type="ECO:0000313" key="2">
    <source>
        <dbReference type="EMBL" id="QJW97228.1"/>
    </source>
</evidence>
<reference evidence="3" key="1">
    <citation type="submission" date="2020-05" db="EMBL/GenBank/DDBJ databases">
        <title>Frigoriglobus tundricola gen. nov., sp. nov., a psychrotolerant cellulolytic planctomycete of the family Gemmataceae with two divergent copies of 16S rRNA gene.</title>
        <authorList>
            <person name="Kulichevskaya I.S."/>
            <person name="Ivanova A.A."/>
            <person name="Naumoff D.G."/>
            <person name="Beletsky A.V."/>
            <person name="Rijpstra W.I.C."/>
            <person name="Sinninghe Damste J.S."/>
            <person name="Mardanov A.V."/>
            <person name="Ravin N.V."/>
            <person name="Dedysh S.N."/>
        </authorList>
    </citation>
    <scope>NUCLEOTIDE SEQUENCE [LARGE SCALE GENOMIC DNA]</scope>
    <source>
        <strain evidence="3">PL17</strain>
    </source>
</reference>
<feature type="region of interest" description="Disordered" evidence="1">
    <location>
        <begin position="1"/>
        <end position="75"/>
    </location>
</feature>
<feature type="compositionally biased region" description="Polar residues" evidence="1">
    <location>
        <begin position="35"/>
        <end position="53"/>
    </location>
</feature>
<sequence length="75" mass="7836">MSVELHEEAGGRLSKGDDGTSRRQATEGPLRSLRRSVTTTAPGRSVSAPTVSGNGAGGRTVMRPKSASGSKRRRN</sequence>
<evidence type="ECO:0000313" key="3">
    <source>
        <dbReference type="Proteomes" id="UP000503447"/>
    </source>
</evidence>
<keyword evidence="3" id="KW-1185">Reference proteome</keyword>
<name>A0A6M5YTA7_9BACT</name>